<evidence type="ECO:0000313" key="1">
    <source>
        <dbReference type="EMBL" id="KAJ4716760.1"/>
    </source>
</evidence>
<dbReference type="Proteomes" id="UP001164539">
    <property type="component" value="Chromosome 6"/>
</dbReference>
<accession>A0ACC1Y2J6</accession>
<comment type="caution">
    <text evidence="1">The sequence shown here is derived from an EMBL/GenBank/DDBJ whole genome shotgun (WGS) entry which is preliminary data.</text>
</comment>
<protein>
    <submittedName>
        <fullName evidence="1">UDP-glycosyltransferase 3</fullName>
    </submittedName>
</protein>
<gene>
    <name evidence="1" type="ORF">OWV82_011736</name>
</gene>
<organism evidence="1 2">
    <name type="scientific">Melia azedarach</name>
    <name type="common">Chinaberry tree</name>
    <dbReference type="NCBI Taxonomy" id="155640"/>
    <lineage>
        <taxon>Eukaryota</taxon>
        <taxon>Viridiplantae</taxon>
        <taxon>Streptophyta</taxon>
        <taxon>Embryophyta</taxon>
        <taxon>Tracheophyta</taxon>
        <taxon>Spermatophyta</taxon>
        <taxon>Magnoliopsida</taxon>
        <taxon>eudicotyledons</taxon>
        <taxon>Gunneridae</taxon>
        <taxon>Pentapetalae</taxon>
        <taxon>rosids</taxon>
        <taxon>malvids</taxon>
        <taxon>Sapindales</taxon>
        <taxon>Meliaceae</taxon>
        <taxon>Melia</taxon>
    </lineage>
</organism>
<name>A0ACC1Y2J6_MELAZ</name>
<proteinExistence type="predicted"/>
<sequence length="375" mass="41214">MSGQQTQSSNGQHVAVLAFPFGSHALTISSLMIKLASAAPNLEFSFFSTKKSNDSLFPASKNNLPDNVRVYDIEDGLPNVKHASAVNDPLMFVELFLKAAPENFRRGLELAAEETGRKISCLITDIFLTFSEEIAGNMNVPWIPLSVAMPYGISAHIYTDLIRQLCIKCDNTNTTQLEEQTLDVIPGLSMMRVSDVPDEILLSDSLFASTLSKFGVVLPKATAIVVNFFLELYSSSQLENDLKSKFPTMLNVGFLTQPMPPPPLPPSHSDETGCLRWLDGKKAKSVAYISFGTVATPPPDELMALAEALEESGIHFLWSLRDDKLCLLPENFLERTTNCGKIVPRAPQTQVLGHSSTGCICDTLRSKFSLRKHCK</sequence>
<evidence type="ECO:0000313" key="2">
    <source>
        <dbReference type="Proteomes" id="UP001164539"/>
    </source>
</evidence>
<keyword evidence="2" id="KW-1185">Reference proteome</keyword>
<dbReference type="EMBL" id="CM051399">
    <property type="protein sequence ID" value="KAJ4716760.1"/>
    <property type="molecule type" value="Genomic_DNA"/>
</dbReference>
<reference evidence="1 2" key="1">
    <citation type="journal article" date="2023" name="Science">
        <title>Complex scaffold remodeling in plant triterpene biosynthesis.</title>
        <authorList>
            <person name="De La Pena R."/>
            <person name="Hodgson H."/>
            <person name="Liu J.C."/>
            <person name="Stephenson M.J."/>
            <person name="Martin A.C."/>
            <person name="Owen C."/>
            <person name="Harkess A."/>
            <person name="Leebens-Mack J."/>
            <person name="Jimenez L.E."/>
            <person name="Osbourn A."/>
            <person name="Sattely E.S."/>
        </authorList>
    </citation>
    <scope>NUCLEOTIDE SEQUENCE [LARGE SCALE GENOMIC DNA]</scope>
    <source>
        <strain evidence="2">cv. JPN11</strain>
        <tissue evidence="1">Leaf</tissue>
    </source>
</reference>